<proteinExistence type="predicted"/>
<keyword evidence="1" id="KW-0472">Membrane</keyword>
<sequence length="168" mass="19090">MWCKDSLPNLRVHQGDSGIQPLKIDGEAVHANISPTIAERVALPDHAQSAIEIEAMTFLPAILFLWIQFLSIDLLSIVWLGTFILPLDIFREKRINRREIQLEASCHDLIVPFVLLIAIKLAPKNPCFFQQGVNWDITKRFKLKTGKKVVIEPLVDCTETSGRTCRFL</sequence>
<keyword evidence="3" id="KW-1185">Reference proteome</keyword>
<evidence type="ECO:0000256" key="1">
    <source>
        <dbReference type="SAM" id="Phobius"/>
    </source>
</evidence>
<evidence type="ECO:0000313" key="3">
    <source>
        <dbReference type="Proteomes" id="UP000799302"/>
    </source>
</evidence>
<evidence type="ECO:0000313" key="2">
    <source>
        <dbReference type="EMBL" id="KAF2664820.1"/>
    </source>
</evidence>
<organism evidence="2 3">
    <name type="scientific">Microthyrium microscopicum</name>
    <dbReference type="NCBI Taxonomy" id="703497"/>
    <lineage>
        <taxon>Eukaryota</taxon>
        <taxon>Fungi</taxon>
        <taxon>Dikarya</taxon>
        <taxon>Ascomycota</taxon>
        <taxon>Pezizomycotina</taxon>
        <taxon>Dothideomycetes</taxon>
        <taxon>Dothideomycetes incertae sedis</taxon>
        <taxon>Microthyriales</taxon>
        <taxon>Microthyriaceae</taxon>
        <taxon>Microthyrium</taxon>
    </lineage>
</organism>
<keyword evidence="1" id="KW-0812">Transmembrane</keyword>
<accession>A0A6A6TYN5</accession>
<dbReference type="EMBL" id="MU004241">
    <property type="protein sequence ID" value="KAF2664820.1"/>
    <property type="molecule type" value="Genomic_DNA"/>
</dbReference>
<protein>
    <submittedName>
        <fullName evidence="2">Uncharacterized protein</fullName>
    </submittedName>
</protein>
<gene>
    <name evidence="2" type="ORF">BT63DRAFT_428793</name>
</gene>
<feature type="transmembrane region" description="Helical" evidence="1">
    <location>
        <begin position="63"/>
        <end position="87"/>
    </location>
</feature>
<feature type="non-terminal residue" evidence="2">
    <location>
        <position position="168"/>
    </location>
</feature>
<dbReference type="AlphaFoldDB" id="A0A6A6TYN5"/>
<name>A0A6A6TYN5_9PEZI</name>
<reference evidence="2" key="1">
    <citation type="journal article" date="2020" name="Stud. Mycol.">
        <title>101 Dothideomycetes genomes: a test case for predicting lifestyles and emergence of pathogens.</title>
        <authorList>
            <person name="Haridas S."/>
            <person name="Albert R."/>
            <person name="Binder M."/>
            <person name="Bloem J."/>
            <person name="Labutti K."/>
            <person name="Salamov A."/>
            <person name="Andreopoulos B."/>
            <person name="Baker S."/>
            <person name="Barry K."/>
            <person name="Bills G."/>
            <person name="Bluhm B."/>
            <person name="Cannon C."/>
            <person name="Castanera R."/>
            <person name="Culley D."/>
            <person name="Daum C."/>
            <person name="Ezra D."/>
            <person name="Gonzalez J."/>
            <person name="Henrissat B."/>
            <person name="Kuo A."/>
            <person name="Liang C."/>
            <person name="Lipzen A."/>
            <person name="Lutzoni F."/>
            <person name="Magnuson J."/>
            <person name="Mondo S."/>
            <person name="Nolan M."/>
            <person name="Ohm R."/>
            <person name="Pangilinan J."/>
            <person name="Park H.-J."/>
            <person name="Ramirez L."/>
            <person name="Alfaro M."/>
            <person name="Sun H."/>
            <person name="Tritt A."/>
            <person name="Yoshinaga Y."/>
            <person name="Zwiers L.-H."/>
            <person name="Turgeon B."/>
            <person name="Goodwin S."/>
            <person name="Spatafora J."/>
            <person name="Crous P."/>
            <person name="Grigoriev I."/>
        </authorList>
    </citation>
    <scope>NUCLEOTIDE SEQUENCE</scope>
    <source>
        <strain evidence="2">CBS 115976</strain>
    </source>
</reference>
<keyword evidence="1" id="KW-1133">Transmembrane helix</keyword>
<dbReference type="Proteomes" id="UP000799302">
    <property type="component" value="Unassembled WGS sequence"/>
</dbReference>